<organism evidence="1 2">
    <name type="scientific">Flavobacterium supellecticarium</name>
    <dbReference type="NCBI Taxonomy" id="2565924"/>
    <lineage>
        <taxon>Bacteria</taxon>
        <taxon>Pseudomonadati</taxon>
        <taxon>Bacteroidota</taxon>
        <taxon>Flavobacteriia</taxon>
        <taxon>Flavobacteriales</taxon>
        <taxon>Flavobacteriaceae</taxon>
        <taxon>Flavobacterium</taxon>
    </lineage>
</organism>
<protein>
    <submittedName>
        <fullName evidence="1">Uncharacterized protein</fullName>
    </submittedName>
</protein>
<dbReference type="AlphaFoldDB" id="A0A4S4A4V7"/>
<gene>
    <name evidence="1" type="ORF">E6C50_02705</name>
</gene>
<proteinExistence type="predicted"/>
<sequence>MLILLFSVLLPGCQKKDFNEYRSYYRAVHHNDTALLAIETHKDRFYGNYQIYYGSRVVKDSGNIEGIISGDTLRGKYRYRSFGGGINVVPVIFLKRNGKLILGSGIAASYMNFVYYKPEFPIVFENSKFVFDQVEQTEVE</sequence>
<keyword evidence="2" id="KW-1185">Reference proteome</keyword>
<dbReference type="OrthoDB" id="1360086at2"/>
<name>A0A4S4A4V7_9FLAO</name>
<comment type="caution">
    <text evidence="1">The sequence shown here is derived from an EMBL/GenBank/DDBJ whole genome shotgun (WGS) entry which is preliminary data.</text>
</comment>
<dbReference type="EMBL" id="SSNZ01000001">
    <property type="protein sequence ID" value="THF53539.1"/>
    <property type="molecule type" value="Genomic_DNA"/>
</dbReference>
<accession>A0A4S4A4V7</accession>
<evidence type="ECO:0000313" key="2">
    <source>
        <dbReference type="Proteomes" id="UP000307507"/>
    </source>
</evidence>
<dbReference type="Proteomes" id="UP000307507">
    <property type="component" value="Unassembled WGS sequence"/>
</dbReference>
<evidence type="ECO:0000313" key="1">
    <source>
        <dbReference type="EMBL" id="THF53539.1"/>
    </source>
</evidence>
<reference evidence="1 2" key="1">
    <citation type="submission" date="2019-04" db="EMBL/GenBank/DDBJ databases">
        <title>Flavobacterium sp. nov. isolated from construction timber.</title>
        <authorList>
            <person name="Lin S.-Y."/>
            <person name="Chang C.-T."/>
            <person name="Young C.-C."/>
        </authorList>
    </citation>
    <scope>NUCLEOTIDE SEQUENCE [LARGE SCALE GENOMIC DNA]</scope>
    <source>
        <strain evidence="1 2">CC-CTC003</strain>
    </source>
</reference>